<feature type="transmembrane region" description="Helical" evidence="8">
    <location>
        <begin position="89"/>
        <end position="111"/>
    </location>
</feature>
<evidence type="ECO:0000256" key="4">
    <source>
        <dbReference type="ARBA" id="ARBA00022692"/>
    </source>
</evidence>
<keyword evidence="4 8" id="KW-0812">Transmembrane</keyword>
<evidence type="ECO:0000256" key="2">
    <source>
        <dbReference type="ARBA" id="ARBA00010992"/>
    </source>
</evidence>
<feature type="transmembrane region" description="Helical" evidence="8">
    <location>
        <begin position="21"/>
        <end position="44"/>
    </location>
</feature>
<dbReference type="InterPro" id="IPR003663">
    <property type="entry name" value="Sugar/inositol_transpt"/>
</dbReference>
<dbReference type="InterPro" id="IPR050360">
    <property type="entry name" value="MFS_Sugar_Transporters"/>
</dbReference>
<dbReference type="OrthoDB" id="6612291at2759"/>
<feature type="transmembrane region" description="Helical" evidence="8">
    <location>
        <begin position="64"/>
        <end position="82"/>
    </location>
</feature>
<feature type="transmembrane region" description="Helical" evidence="8">
    <location>
        <begin position="297"/>
        <end position="318"/>
    </location>
</feature>
<proteinExistence type="inferred from homology"/>
<name>A0A3M2S9P0_9HYPO</name>
<feature type="transmembrane region" description="Helical" evidence="8">
    <location>
        <begin position="327"/>
        <end position="345"/>
    </location>
</feature>
<comment type="caution">
    <text evidence="10">The sequence shown here is derived from an EMBL/GenBank/DDBJ whole genome shotgun (WGS) entry which is preliminary data.</text>
</comment>
<evidence type="ECO:0000256" key="8">
    <source>
        <dbReference type="SAM" id="Phobius"/>
    </source>
</evidence>
<evidence type="ECO:0000313" key="10">
    <source>
        <dbReference type="EMBL" id="RMJ14290.1"/>
    </source>
</evidence>
<dbReference type="Gene3D" id="1.20.1250.20">
    <property type="entry name" value="MFS general substrate transporter like domains"/>
    <property type="match status" value="1"/>
</dbReference>
<dbReference type="Proteomes" id="UP000277212">
    <property type="component" value="Unassembled WGS sequence"/>
</dbReference>
<accession>A0A3M2S9P0</accession>
<feature type="transmembrane region" description="Helical" evidence="8">
    <location>
        <begin position="174"/>
        <end position="197"/>
    </location>
</feature>
<feature type="transmembrane region" description="Helical" evidence="8">
    <location>
        <begin position="365"/>
        <end position="384"/>
    </location>
</feature>
<sequence length="491" mass="53910">MAVKAKKILEMDLVTHMTWQLLWAATYCSIGGIGFGIDFGVYNAETDSYYIPSTWKSAGSGPPIAGLAIGSLISGIIGNKLGRINTFRVSSYISIVGIIIQSTSISSYWQLTVGRIVNSLSLGIIANTVPAYLAEVSPLFIRGTLDNAYQFSIGVGAVLINTANWGMHSRTDQWAYHLVIMLQIVQPIFFIAGSFFIPKSPRWLLGKSRQEEALSAMETLRSGTPRDQLEREVNLIAAAEEENKALFNNSWKECFVGSNLRRTLIATGVQCLKQAQGDSFMSSYAVVFFQALGLQDVYKIMILFLLTMALSSAFAFYIPDRFGRRPILIWSALLMGVCMFVVAGLKGFGLADSTSATKGATAALFIWEFALSVGWSSCVWIVTAEVASLQLRKKTITIATFSGFCVSILITFVSLFMQDKGYTGLEGRIGFIYGGFSFIAAVWAFFELPETGFRTLEELAELFQNKVPTRQFKKHVTIGISAELAEAELGK</sequence>
<dbReference type="InterPro" id="IPR036259">
    <property type="entry name" value="MFS_trans_sf"/>
</dbReference>
<dbReference type="InterPro" id="IPR020846">
    <property type="entry name" value="MFS_dom"/>
</dbReference>
<feature type="transmembrane region" description="Helical" evidence="8">
    <location>
        <begin position="148"/>
        <end position="167"/>
    </location>
</feature>
<dbReference type="PANTHER" id="PTHR48022">
    <property type="entry name" value="PLASTIDIC GLUCOSE TRANSPORTER 4"/>
    <property type="match status" value="1"/>
</dbReference>
<reference evidence="10 11" key="1">
    <citation type="submission" date="2017-06" db="EMBL/GenBank/DDBJ databases">
        <title>Comparative genomic analysis of Ambrosia Fusariam Clade fungi.</title>
        <authorList>
            <person name="Stajich J.E."/>
            <person name="Carrillo J."/>
            <person name="Kijimoto T."/>
            <person name="Eskalen A."/>
            <person name="O'Donnell K."/>
            <person name="Kasson M."/>
        </authorList>
    </citation>
    <scope>NUCLEOTIDE SEQUENCE [LARGE SCALE GENOMIC DNA]</scope>
    <source>
        <strain evidence="10">UCR3666</strain>
    </source>
</reference>
<dbReference type="NCBIfam" id="TIGR00879">
    <property type="entry name" value="SP"/>
    <property type="match status" value="1"/>
</dbReference>
<evidence type="ECO:0000256" key="6">
    <source>
        <dbReference type="ARBA" id="ARBA00023136"/>
    </source>
</evidence>
<evidence type="ECO:0000313" key="11">
    <source>
        <dbReference type="Proteomes" id="UP000277212"/>
    </source>
</evidence>
<comment type="subcellular location">
    <subcellularLocation>
        <location evidence="1">Membrane</location>
        <topology evidence="1">Multi-pass membrane protein</topology>
    </subcellularLocation>
</comment>
<dbReference type="Pfam" id="PF00083">
    <property type="entry name" value="Sugar_tr"/>
    <property type="match status" value="1"/>
</dbReference>
<keyword evidence="6 8" id="KW-0472">Membrane</keyword>
<protein>
    <recommendedName>
        <fullName evidence="9">Major facilitator superfamily (MFS) profile domain-containing protein</fullName>
    </recommendedName>
</protein>
<keyword evidence="5 8" id="KW-1133">Transmembrane helix</keyword>
<comment type="similarity">
    <text evidence="2 7">Belongs to the major facilitator superfamily. Sugar transporter (TC 2.A.1.1) family.</text>
</comment>
<keyword evidence="11" id="KW-1185">Reference proteome</keyword>
<evidence type="ECO:0000256" key="3">
    <source>
        <dbReference type="ARBA" id="ARBA00022448"/>
    </source>
</evidence>
<dbReference type="InterPro" id="IPR005828">
    <property type="entry name" value="MFS_sugar_transport-like"/>
</dbReference>
<dbReference type="AlphaFoldDB" id="A0A3M2S9P0"/>
<dbReference type="PROSITE" id="PS50850">
    <property type="entry name" value="MFS"/>
    <property type="match status" value="1"/>
</dbReference>
<dbReference type="PANTHER" id="PTHR48022:SF2">
    <property type="entry name" value="PLASTIDIC GLUCOSE TRANSPORTER 4"/>
    <property type="match status" value="1"/>
</dbReference>
<dbReference type="SUPFAM" id="SSF103473">
    <property type="entry name" value="MFS general substrate transporter"/>
    <property type="match status" value="1"/>
</dbReference>
<feature type="transmembrane region" description="Helical" evidence="8">
    <location>
        <begin position="396"/>
        <end position="417"/>
    </location>
</feature>
<feature type="domain" description="Major facilitator superfamily (MFS) profile" evidence="9">
    <location>
        <begin position="20"/>
        <end position="452"/>
    </location>
</feature>
<evidence type="ECO:0000259" key="9">
    <source>
        <dbReference type="PROSITE" id="PS50850"/>
    </source>
</evidence>
<evidence type="ECO:0000256" key="5">
    <source>
        <dbReference type="ARBA" id="ARBA00022989"/>
    </source>
</evidence>
<evidence type="ECO:0000256" key="1">
    <source>
        <dbReference type="ARBA" id="ARBA00004141"/>
    </source>
</evidence>
<dbReference type="GO" id="GO:0005351">
    <property type="term" value="F:carbohydrate:proton symporter activity"/>
    <property type="evidence" value="ECO:0007669"/>
    <property type="project" value="TreeGrafter"/>
</dbReference>
<dbReference type="PRINTS" id="PR00171">
    <property type="entry name" value="SUGRTRNSPORT"/>
</dbReference>
<gene>
    <name evidence="10" type="ORF">CDV36_006029</name>
</gene>
<organism evidence="10 11">
    <name type="scientific">Fusarium kuroshium</name>
    <dbReference type="NCBI Taxonomy" id="2010991"/>
    <lineage>
        <taxon>Eukaryota</taxon>
        <taxon>Fungi</taxon>
        <taxon>Dikarya</taxon>
        <taxon>Ascomycota</taxon>
        <taxon>Pezizomycotina</taxon>
        <taxon>Sordariomycetes</taxon>
        <taxon>Hypocreomycetidae</taxon>
        <taxon>Hypocreales</taxon>
        <taxon>Nectriaceae</taxon>
        <taxon>Fusarium</taxon>
        <taxon>Fusarium solani species complex</taxon>
    </lineage>
</organism>
<evidence type="ECO:0000256" key="7">
    <source>
        <dbReference type="RuleBase" id="RU003346"/>
    </source>
</evidence>
<dbReference type="EMBL" id="NKUJ01000088">
    <property type="protein sequence ID" value="RMJ14290.1"/>
    <property type="molecule type" value="Genomic_DNA"/>
</dbReference>
<feature type="transmembrane region" description="Helical" evidence="8">
    <location>
        <begin position="429"/>
        <end position="446"/>
    </location>
</feature>
<keyword evidence="3 7" id="KW-0813">Transport</keyword>
<dbReference type="GO" id="GO:0016020">
    <property type="term" value="C:membrane"/>
    <property type="evidence" value="ECO:0007669"/>
    <property type="project" value="UniProtKB-SubCell"/>
</dbReference>